<dbReference type="PANTHER" id="PTHR32235:SF1">
    <property type="entry name" value="NON-HOMOLOGOUS END-JOINING FACTOR 1"/>
    <property type="match status" value="1"/>
</dbReference>
<dbReference type="Gene3D" id="2.170.210.10">
    <property type="entry name" value="DNA double-strand break repair and VJ recombination XRCC4, N-terminal"/>
    <property type="match status" value="1"/>
</dbReference>
<dbReference type="RefSeq" id="XP_026597974.1">
    <property type="nucleotide sequence ID" value="XM_026753468.1"/>
</dbReference>
<dbReference type="PANTHER" id="PTHR32235">
    <property type="entry name" value="NON-HOMOLOGOUS END-JOINING FACTOR 1"/>
    <property type="match status" value="1"/>
</dbReference>
<keyword evidence="5" id="KW-0539">Nucleus</keyword>
<feature type="compositionally biased region" description="Polar residues" evidence="8">
    <location>
        <begin position="465"/>
        <end position="475"/>
    </location>
</feature>
<dbReference type="Proteomes" id="UP000256690">
    <property type="component" value="Unassembled WGS sequence"/>
</dbReference>
<comment type="subcellular location">
    <subcellularLocation>
        <location evidence="1">Nucleus</location>
    </subcellularLocation>
</comment>
<evidence type="ECO:0000259" key="10">
    <source>
        <dbReference type="Pfam" id="PF21928"/>
    </source>
</evidence>
<dbReference type="CDD" id="cd22285">
    <property type="entry name" value="HD_XLF_N"/>
    <property type="match status" value="1"/>
</dbReference>
<dbReference type="GO" id="GO:0045027">
    <property type="term" value="F:DNA end binding"/>
    <property type="evidence" value="ECO:0007669"/>
    <property type="project" value="TreeGrafter"/>
</dbReference>
<feature type="domain" description="XLF-like N-terminal" evidence="9">
    <location>
        <begin position="1"/>
        <end position="92"/>
    </location>
</feature>
<gene>
    <name evidence="11" type="ORF">DSM5745_11452</name>
</gene>
<dbReference type="Pfam" id="PF09302">
    <property type="entry name" value="XLF"/>
    <property type="match status" value="1"/>
</dbReference>
<comment type="caution">
    <text evidence="11">The sequence shown here is derived from an EMBL/GenBank/DDBJ whole genome shotgun (WGS) entry which is preliminary data.</text>
</comment>
<reference evidence="11 12" key="1">
    <citation type="journal article" date="2018" name="IMA Fungus">
        <title>IMA Genome-F 9: Draft genome sequence of Annulohypoxylon stygium, Aspergillus mulundensis, Berkeleyomyces basicola (syn. Thielaviopsis basicola), Ceratocystis smalleyi, two Cercospora beticola strains, Coleophoma cylindrospora, Fusarium fracticaudum, Phialophora cf. hyalina, and Morchella septimelata.</title>
        <authorList>
            <person name="Wingfield B.D."/>
            <person name="Bills G.F."/>
            <person name="Dong Y."/>
            <person name="Huang W."/>
            <person name="Nel W.J."/>
            <person name="Swalarsk-Parry B.S."/>
            <person name="Vaghefi N."/>
            <person name="Wilken P.M."/>
            <person name="An Z."/>
            <person name="de Beer Z.W."/>
            <person name="De Vos L."/>
            <person name="Chen L."/>
            <person name="Duong T.A."/>
            <person name="Gao Y."/>
            <person name="Hammerbacher A."/>
            <person name="Kikkert J.R."/>
            <person name="Li Y."/>
            <person name="Li H."/>
            <person name="Li K."/>
            <person name="Li Q."/>
            <person name="Liu X."/>
            <person name="Ma X."/>
            <person name="Naidoo K."/>
            <person name="Pethybridge S.J."/>
            <person name="Sun J."/>
            <person name="Steenkamp E.T."/>
            <person name="van der Nest M.A."/>
            <person name="van Wyk S."/>
            <person name="Wingfield M.J."/>
            <person name="Xiong C."/>
            <person name="Yue Q."/>
            <person name="Zhang X."/>
        </authorList>
    </citation>
    <scope>NUCLEOTIDE SEQUENCE [LARGE SCALE GENOMIC DNA]</scope>
    <source>
        <strain evidence="11 12">DSM 5745</strain>
    </source>
</reference>
<dbReference type="STRING" id="1810919.A0A3D8Q795"/>
<organism evidence="11 12">
    <name type="scientific">Aspergillus mulundensis</name>
    <dbReference type="NCBI Taxonomy" id="1810919"/>
    <lineage>
        <taxon>Eukaryota</taxon>
        <taxon>Fungi</taxon>
        <taxon>Dikarya</taxon>
        <taxon>Ascomycota</taxon>
        <taxon>Pezizomycotina</taxon>
        <taxon>Eurotiomycetes</taxon>
        <taxon>Eurotiomycetidae</taxon>
        <taxon>Eurotiales</taxon>
        <taxon>Aspergillaceae</taxon>
        <taxon>Aspergillus</taxon>
        <taxon>Aspergillus subgen. Nidulantes</taxon>
    </lineage>
</organism>
<dbReference type="EMBL" id="PVWQ01000027">
    <property type="protein sequence ID" value="RDW57557.1"/>
    <property type="molecule type" value="Genomic_DNA"/>
</dbReference>
<feature type="compositionally biased region" description="Acidic residues" evidence="8">
    <location>
        <begin position="247"/>
        <end position="259"/>
    </location>
</feature>
<dbReference type="AlphaFoldDB" id="A0A3D8Q795"/>
<evidence type="ECO:0000256" key="4">
    <source>
        <dbReference type="ARBA" id="ARBA00023204"/>
    </source>
</evidence>
<proteinExistence type="inferred from homology"/>
<evidence type="ECO:0000256" key="6">
    <source>
        <dbReference type="ARBA" id="ARBA00025747"/>
    </source>
</evidence>
<keyword evidence="12" id="KW-1185">Reference proteome</keyword>
<keyword evidence="2" id="KW-0227">DNA damage</keyword>
<feature type="compositionally biased region" description="Pro residues" evidence="8">
    <location>
        <begin position="364"/>
        <end position="376"/>
    </location>
</feature>
<feature type="domain" description="XLF-like coiled-coil region" evidence="10">
    <location>
        <begin position="94"/>
        <end position="146"/>
    </location>
</feature>
<evidence type="ECO:0000256" key="1">
    <source>
        <dbReference type="ARBA" id="ARBA00004123"/>
    </source>
</evidence>
<keyword evidence="4" id="KW-0234">DNA repair</keyword>
<feature type="region of interest" description="Disordered" evidence="8">
    <location>
        <begin position="230"/>
        <end position="259"/>
    </location>
</feature>
<dbReference type="InterPro" id="IPR053829">
    <property type="entry name" value="XLF-like_CC"/>
</dbReference>
<keyword evidence="3" id="KW-0238">DNA-binding</keyword>
<evidence type="ECO:0000259" key="9">
    <source>
        <dbReference type="Pfam" id="PF09302"/>
    </source>
</evidence>
<protein>
    <recommendedName>
        <fullName evidence="7">Non-homologous end-joining factor 1</fullName>
    </recommendedName>
</protein>
<evidence type="ECO:0000256" key="7">
    <source>
        <dbReference type="ARBA" id="ARBA00044529"/>
    </source>
</evidence>
<accession>A0A3D8Q795</accession>
<evidence type="ECO:0000256" key="8">
    <source>
        <dbReference type="SAM" id="MobiDB-lite"/>
    </source>
</evidence>
<evidence type="ECO:0000256" key="2">
    <source>
        <dbReference type="ARBA" id="ARBA00022763"/>
    </source>
</evidence>
<comment type="similarity">
    <text evidence="6">Belongs to the XRCC4-XLF family. XLF subfamily.</text>
</comment>
<evidence type="ECO:0000313" key="11">
    <source>
        <dbReference type="EMBL" id="RDW57557.1"/>
    </source>
</evidence>
<dbReference type="GO" id="GO:0006303">
    <property type="term" value="P:double-strand break repair via nonhomologous end joining"/>
    <property type="evidence" value="ECO:0007669"/>
    <property type="project" value="TreeGrafter"/>
</dbReference>
<evidence type="ECO:0000256" key="3">
    <source>
        <dbReference type="ARBA" id="ARBA00023125"/>
    </source>
</evidence>
<dbReference type="InterPro" id="IPR052287">
    <property type="entry name" value="NHEJ_factor"/>
</dbReference>
<dbReference type="InterPro" id="IPR038051">
    <property type="entry name" value="XRCC4-like_N_sf"/>
</dbReference>
<evidence type="ECO:0000256" key="5">
    <source>
        <dbReference type="ARBA" id="ARBA00023242"/>
    </source>
</evidence>
<feature type="region of interest" description="Disordered" evidence="8">
    <location>
        <begin position="276"/>
        <end position="597"/>
    </location>
</feature>
<feature type="compositionally biased region" description="Acidic residues" evidence="8">
    <location>
        <begin position="399"/>
        <end position="411"/>
    </location>
</feature>
<feature type="compositionally biased region" description="Low complexity" evidence="8">
    <location>
        <begin position="454"/>
        <end position="464"/>
    </location>
</feature>
<name>A0A3D8Q795_9EURO</name>
<sequence>MTDLNHIWSEYLDRKAVLKRADEDETPIDPSEDLQQFDVLLSKIEEGLQNEPGSQVSISTKTRDTADSLELTVTSKLPSPLEPLKWKLHLAKEPQSSTTSHLLLPFINAETDQEARQQFLIEELHKKDWVLAKLFDKLEGLGIDLTTIFPGTSGLRGRKGLTLTQAAKYIRGLAPFDEESWREEVSTSSPISRESANIVAELSVGSPRADSLKPAPDAWWKTLRASDTSTSLDAKMKQATKSSTDSLETETDAGSETGNDEFEVRIKAHYFHAKSHFFQRQETPPRFKKPSGPQKSPSTRNGEDEETQSENGEVVSPKRRKEAKHKAEDSPPAIRPKAAPSVKLKGMGTIGGKKQIRQKSPSPSAAPTPSPSPSPAPSRTQSTPSPPRHRKHESSEGLTDYETDSGDTDADPEPRHTPLKANTRNSSEPAPKPSRKLGLGVIGGKKKKQPTPTPETEPGSEENGNLSKLQSHSPDSQPPPKKKKPLGRIGAIGGLKPKAKPLQDSSSQWPTSSRTEVGSPPAKTKEDLDDTEDEAEKKEETRSQPSPPKKKNAMKRETPMEPAREETEEEKANRKREELKRQLEAKSKAPAKKKRRF</sequence>
<dbReference type="OrthoDB" id="2155935at2759"/>
<feature type="compositionally biased region" description="Polar residues" evidence="8">
    <location>
        <begin position="503"/>
        <end position="516"/>
    </location>
</feature>
<dbReference type="InterPro" id="IPR015381">
    <property type="entry name" value="XLF-like_N"/>
</dbReference>
<dbReference type="Pfam" id="PF21928">
    <property type="entry name" value="XLF_CC"/>
    <property type="match status" value="1"/>
</dbReference>
<dbReference type="GO" id="GO:0032807">
    <property type="term" value="C:DNA ligase IV complex"/>
    <property type="evidence" value="ECO:0007669"/>
    <property type="project" value="TreeGrafter"/>
</dbReference>
<dbReference type="GeneID" id="38121822"/>
<evidence type="ECO:0000313" key="12">
    <source>
        <dbReference type="Proteomes" id="UP000256690"/>
    </source>
</evidence>
<feature type="compositionally biased region" description="Basic and acidic residues" evidence="8">
    <location>
        <begin position="554"/>
        <end position="587"/>
    </location>
</feature>